<proteinExistence type="predicted"/>
<evidence type="ECO:0000313" key="2">
    <source>
        <dbReference type="Proteomes" id="UP001323798"/>
    </source>
</evidence>
<organism evidence="1 2">
    <name type="scientific">Microbacterium rhizosphaerae</name>
    <dbReference type="NCBI Taxonomy" id="1678237"/>
    <lineage>
        <taxon>Bacteria</taxon>
        <taxon>Bacillati</taxon>
        <taxon>Actinomycetota</taxon>
        <taxon>Actinomycetes</taxon>
        <taxon>Micrococcales</taxon>
        <taxon>Microbacteriaceae</taxon>
        <taxon>Microbacterium</taxon>
    </lineage>
</organism>
<sequence length="92" mass="10120">MTDDADARIRASWRPDDIVAYEELRDLAVVLETMLVARARADAAAAPGTRAEASAVRGETLAIDGFDRKAVDSHTRRLASRIAQLRQEQRDG</sequence>
<reference evidence="1 2" key="1">
    <citation type="submission" date="2023-11" db="EMBL/GenBank/DDBJ databases">
        <title>Genome sequence of Microbacterium rhizosphaerae KACC 19337.</title>
        <authorList>
            <person name="Choi H."/>
            <person name="Kim S."/>
            <person name="Kim Y."/>
            <person name="Kwon S.-W."/>
            <person name="Heo J."/>
        </authorList>
    </citation>
    <scope>NUCLEOTIDE SEQUENCE [LARGE SCALE GENOMIC DNA]</scope>
    <source>
        <strain evidence="1 2">KACC 19337</strain>
    </source>
</reference>
<protein>
    <submittedName>
        <fullName evidence="1">Uncharacterized protein</fullName>
    </submittedName>
</protein>
<dbReference type="RefSeq" id="WP_320942443.1">
    <property type="nucleotide sequence ID" value="NZ_BAABEU010000003.1"/>
</dbReference>
<name>A0ABZ0SK15_9MICO</name>
<evidence type="ECO:0000313" key="1">
    <source>
        <dbReference type="EMBL" id="WPR89729.1"/>
    </source>
</evidence>
<dbReference type="Proteomes" id="UP001323798">
    <property type="component" value="Chromosome"/>
</dbReference>
<accession>A0ABZ0SK15</accession>
<gene>
    <name evidence="1" type="ORF">SM116_00120</name>
</gene>
<keyword evidence="2" id="KW-1185">Reference proteome</keyword>
<dbReference type="EMBL" id="CP139368">
    <property type="protein sequence ID" value="WPR89729.1"/>
    <property type="molecule type" value="Genomic_DNA"/>
</dbReference>